<evidence type="ECO:0000313" key="10">
    <source>
        <dbReference type="EMBL" id="MFD1399120.1"/>
    </source>
</evidence>
<dbReference type="InterPro" id="IPR001959">
    <property type="entry name" value="Transposase"/>
</dbReference>
<evidence type="ECO:0000256" key="1">
    <source>
        <dbReference type="ARBA" id="ARBA00008761"/>
    </source>
</evidence>
<gene>
    <name evidence="10" type="ORF">ACFQ41_07340</name>
</gene>
<evidence type="ECO:0000256" key="2">
    <source>
        <dbReference type="ARBA" id="ARBA00022578"/>
    </source>
</evidence>
<evidence type="ECO:0000259" key="8">
    <source>
        <dbReference type="Pfam" id="PF07282"/>
    </source>
</evidence>
<keyword evidence="4" id="KW-0862">Zinc</keyword>
<keyword evidence="10" id="KW-0255">Endonuclease</keyword>
<evidence type="ECO:0000259" key="9">
    <source>
        <dbReference type="Pfam" id="PF12323"/>
    </source>
</evidence>
<dbReference type="Pfam" id="PF07282">
    <property type="entry name" value="Cas12f1-like_TNB"/>
    <property type="match status" value="1"/>
</dbReference>
<dbReference type="Proteomes" id="UP001597199">
    <property type="component" value="Unassembled WGS sequence"/>
</dbReference>
<keyword evidence="2" id="KW-0815">Transposition</keyword>
<sequence length="388" mass="45480">MIKTHKIKIYPNATMRKVLTSLFNYRRYCYNLALETWNEMYDASVILDDQSFRPSERKVRDELVANKQDWQYRQSARVLQLAVSDLAKAWQNHFNPKMPNHAKPRYKAKKRSKNVFKTDSAQVVNARLRLDRPCGVQAWYDIRLAEKPRWQGQLKLVTVVEEANGYYACLAIDVPTAVVEKRGQRVTGVDANIARFDYKAADGYQVVNTLPQRLLDLYQRITAYQKQLARKRIANPKHFRSNNYRTTRTKLKRDYQKVTRIQADLLNKFTTKLVSENDVIAIEDLDNLHMKMNKHLAKNLQRSLFGQFKQMMTYKCEWTATKLVLVDRFYPSTQRCSRCGYIKTGDEKIGLNGNRKHHTGHDDYVCYQCGAVMRRDENAIENLIQYAS</sequence>
<keyword evidence="11" id="KW-1185">Reference proteome</keyword>
<dbReference type="EMBL" id="JBHTOA010000030">
    <property type="protein sequence ID" value="MFD1399120.1"/>
    <property type="molecule type" value="Genomic_DNA"/>
</dbReference>
<dbReference type="GO" id="GO:0004519">
    <property type="term" value="F:endonuclease activity"/>
    <property type="evidence" value="ECO:0007669"/>
    <property type="project" value="UniProtKB-KW"/>
</dbReference>
<keyword evidence="3" id="KW-0479">Metal-binding</keyword>
<dbReference type="InterPro" id="IPR010095">
    <property type="entry name" value="Cas12f1-like_TNB"/>
</dbReference>
<feature type="domain" description="Transposase putative helix-turn-helix" evidence="9">
    <location>
        <begin position="1"/>
        <end position="42"/>
    </location>
</feature>
<dbReference type="NCBIfam" id="TIGR01766">
    <property type="entry name" value="IS200/IS605 family accessory protein TnpB-like domain"/>
    <property type="match status" value="1"/>
</dbReference>
<comment type="caution">
    <text evidence="10">The sequence shown here is derived from an EMBL/GenBank/DDBJ whole genome shotgun (WGS) entry which is preliminary data.</text>
</comment>
<protein>
    <submittedName>
        <fullName evidence="10">RNA-guided endonuclease InsQ/TnpB family protein</fullName>
    </submittedName>
</protein>
<accession>A0ABW4BH90</accession>
<keyword evidence="10" id="KW-0540">Nuclease</keyword>
<dbReference type="InterPro" id="IPR021027">
    <property type="entry name" value="Transposase_put_HTH"/>
</dbReference>
<evidence type="ECO:0000313" key="11">
    <source>
        <dbReference type="Proteomes" id="UP001597199"/>
    </source>
</evidence>
<proteinExistence type="inferred from homology"/>
<dbReference type="Pfam" id="PF01385">
    <property type="entry name" value="OrfB_IS605"/>
    <property type="match status" value="1"/>
</dbReference>
<evidence type="ECO:0000256" key="6">
    <source>
        <dbReference type="ARBA" id="ARBA00023172"/>
    </source>
</evidence>
<evidence type="ECO:0000256" key="3">
    <source>
        <dbReference type="ARBA" id="ARBA00022723"/>
    </source>
</evidence>
<feature type="domain" description="Probable transposase IS891/IS1136/IS1341" evidence="7">
    <location>
        <begin position="174"/>
        <end position="291"/>
    </location>
</feature>
<name>A0ABW4BH90_9LACO</name>
<organism evidence="10 11">
    <name type="scientific">Lacticaseibacillus suilingensis</name>
    <dbReference type="NCBI Taxonomy" id="2799577"/>
    <lineage>
        <taxon>Bacteria</taxon>
        <taxon>Bacillati</taxon>
        <taxon>Bacillota</taxon>
        <taxon>Bacilli</taxon>
        <taxon>Lactobacillales</taxon>
        <taxon>Lactobacillaceae</taxon>
        <taxon>Lacticaseibacillus</taxon>
    </lineage>
</organism>
<comment type="similarity">
    <text evidence="1">In the C-terminal section; belongs to the transposase 35 family.</text>
</comment>
<dbReference type="RefSeq" id="WP_204118315.1">
    <property type="nucleotide sequence ID" value="NZ_BOLV01000003.1"/>
</dbReference>
<evidence type="ECO:0000256" key="4">
    <source>
        <dbReference type="ARBA" id="ARBA00022833"/>
    </source>
</evidence>
<keyword evidence="5" id="KW-0238">DNA-binding</keyword>
<keyword evidence="10" id="KW-0378">Hydrolase</keyword>
<evidence type="ECO:0000259" key="7">
    <source>
        <dbReference type="Pfam" id="PF01385"/>
    </source>
</evidence>
<feature type="domain" description="Cas12f1-like TNB" evidence="8">
    <location>
        <begin position="305"/>
        <end position="382"/>
    </location>
</feature>
<dbReference type="Pfam" id="PF12323">
    <property type="entry name" value="HTH_OrfB_IS605"/>
    <property type="match status" value="1"/>
</dbReference>
<evidence type="ECO:0000256" key="5">
    <source>
        <dbReference type="ARBA" id="ARBA00023125"/>
    </source>
</evidence>
<dbReference type="NCBIfam" id="NF040570">
    <property type="entry name" value="guided_TnpB"/>
    <property type="match status" value="1"/>
</dbReference>
<keyword evidence="6" id="KW-0233">DNA recombination</keyword>
<reference evidence="11" key="1">
    <citation type="journal article" date="2019" name="Int. J. Syst. Evol. Microbiol.">
        <title>The Global Catalogue of Microorganisms (GCM) 10K type strain sequencing project: providing services to taxonomists for standard genome sequencing and annotation.</title>
        <authorList>
            <consortium name="The Broad Institute Genomics Platform"/>
            <consortium name="The Broad Institute Genome Sequencing Center for Infectious Disease"/>
            <person name="Wu L."/>
            <person name="Ma J."/>
        </authorList>
    </citation>
    <scope>NUCLEOTIDE SEQUENCE [LARGE SCALE GENOMIC DNA]</scope>
    <source>
        <strain evidence="11">CCM 9110</strain>
    </source>
</reference>